<dbReference type="PANTHER" id="PTHR30289:SF1">
    <property type="entry name" value="PEBP (PHOSPHATIDYLETHANOLAMINE-BINDING PROTEIN) FAMILY PROTEIN"/>
    <property type="match status" value="1"/>
</dbReference>
<dbReference type="CDD" id="cd00865">
    <property type="entry name" value="PEBP_bact_arch"/>
    <property type="match status" value="1"/>
</dbReference>
<evidence type="ECO:0000313" key="2">
    <source>
        <dbReference type="Proteomes" id="UP000054858"/>
    </source>
</evidence>
<proteinExistence type="predicted"/>
<dbReference type="EMBL" id="LNYP01000029">
    <property type="protein sequence ID" value="KTD38023.1"/>
    <property type="molecule type" value="Genomic_DNA"/>
</dbReference>
<name>A0A0W0X0C3_9GAMM</name>
<dbReference type="RefSeq" id="WP_035894307.1">
    <property type="nucleotide sequence ID" value="NZ_LCUA01000004.1"/>
</dbReference>
<gene>
    <name evidence="1" type="ORF">Loak_1699</name>
</gene>
<sequence>MSLSISSPAFAPNARIPSQYTCDGSDISPPLSWKNPPAGTKSYALIMEDPDAPSGIWDHWILFNIPANQQGLSANTEIPAGAMIGLNSWGNTKYQGPCPPSGTHHYYFKLYALDTVLSLNSSANKQDVINAMQDHILAEDVLIGLYTKP</sequence>
<dbReference type="AlphaFoldDB" id="A0A0W0X0C3"/>
<dbReference type="Pfam" id="PF01161">
    <property type="entry name" value="PBP"/>
    <property type="match status" value="1"/>
</dbReference>
<accession>A0A0W0X0C3</accession>
<reference evidence="1 2" key="1">
    <citation type="submission" date="2015-11" db="EMBL/GenBank/DDBJ databases">
        <title>Genomic analysis of 38 Legionella species identifies large and diverse effector repertoires.</title>
        <authorList>
            <person name="Burstein D."/>
            <person name="Amaro F."/>
            <person name="Zusman T."/>
            <person name="Lifshitz Z."/>
            <person name="Cohen O."/>
            <person name="Gilbert J.A."/>
            <person name="Pupko T."/>
            <person name="Shuman H.A."/>
            <person name="Segal G."/>
        </authorList>
    </citation>
    <scope>NUCLEOTIDE SEQUENCE [LARGE SCALE GENOMIC DNA]</scope>
    <source>
        <strain evidence="1 2">Oak Ridge-10</strain>
    </source>
</reference>
<dbReference type="InterPro" id="IPR008914">
    <property type="entry name" value="PEBP"/>
</dbReference>
<dbReference type="InterPro" id="IPR036610">
    <property type="entry name" value="PEBP-like_sf"/>
</dbReference>
<dbReference type="NCBIfam" id="TIGR00481">
    <property type="entry name" value="YbhB/YbcL family Raf kinase inhibitor-like protein"/>
    <property type="match status" value="1"/>
</dbReference>
<dbReference type="InterPro" id="IPR005247">
    <property type="entry name" value="YbhB_YbcL/LppC-like"/>
</dbReference>
<protein>
    <submittedName>
        <fullName evidence="1">Phosphatidylethanolamine-binding protein PebP</fullName>
    </submittedName>
</protein>
<organism evidence="1 2">
    <name type="scientific">Legionella oakridgensis</name>
    <dbReference type="NCBI Taxonomy" id="29423"/>
    <lineage>
        <taxon>Bacteria</taxon>
        <taxon>Pseudomonadati</taxon>
        <taxon>Pseudomonadota</taxon>
        <taxon>Gammaproteobacteria</taxon>
        <taxon>Legionellales</taxon>
        <taxon>Legionellaceae</taxon>
        <taxon>Legionella</taxon>
    </lineage>
</organism>
<dbReference type="PANTHER" id="PTHR30289">
    <property type="entry name" value="UNCHARACTERIZED PROTEIN YBCL-RELATED"/>
    <property type="match status" value="1"/>
</dbReference>
<dbReference type="Proteomes" id="UP000054858">
    <property type="component" value="Unassembled WGS sequence"/>
</dbReference>
<dbReference type="SUPFAM" id="SSF49777">
    <property type="entry name" value="PEBP-like"/>
    <property type="match status" value="1"/>
</dbReference>
<dbReference type="Gene3D" id="3.90.280.10">
    <property type="entry name" value="PEBP-like"/>
    <property type="match status" value="1"/>
</dbReference>
<evidence type="ECO:0000313" key="1">
    <source>
        <dbReference type="EMBL" id="KTD38023.1"/>
    </source>
</evidence>
<dbReference type="PATRIC" id="fig|29423.5.peg.1779"/>
<comment type="caution">
    <text evidence="1">The sequence shown here is derived from an EMBL/GenBank/DDBJ whole genome shotgun (WGS) entry which is preliminary data.</text>
</comment>